<evidence type="ECO:0000256" key="2">
    <source>
        <dbReference type="ARBA" id="ARBA00008335"/>
    </source>
</evidence>
<evidence type="ECO:0000256" key="5">
    <source>
        <dbReference type="ARBA" id="ARBA00022692"/>
    </source>
</evidence>
<dbReference type="EMBL" id="PDLM01000011">
    <property type="protein sequence ID" value="RDW66047.1"/>
    <property type="molecule type" value="Genomic_DNA"/>
</dbReference>
<feature type="transmembrane region" description="Helical" evidence="10">
    <location>
        <begin position="84"/>
        <end position="103"/>
    </location>
</feature>
<gene>
    <name evidence="11" type="ORF">BP6252_09682</name>
</gene>
<keyword evidence="4" id="KW-0926">Vacuole</keyword>
<evidence type="ECO:0000256" key="3">
    <source>
        <dbReference type="ARBA" id="ARBA00022448"/>
    </source>
</evidence>
<comment type="subcellular location">
    <subcellularLocation>
        <location evidence="1">Vacuole membrane</location>
        <topology evidence="1">Multi-pass membrane protein</topology>
    </subcellularLocation>
</comment>
<feature type="transmembrane region" description="Helical" evidence="10">
    <location>
        <begin position="328"/>
        <end position="356"/>
    </location>
</feature>
<dbReference type="OrthoDB" id="199930at2759"/>
<organism evidence="11 12">
    <name type="scientific">Coleophoma cylindrospora</name>
    <dbReference type="NCBI Taxonomy" id="1849047"/>
    <lineage>
        <taxon>Eukaryota</taxon>
        <taxon>Fungi</taxon>
        <taxon>Dikarya</taxon>
        <taxon>Ascomycota</taxon>
        <taxon>Pezizomycotina</taxon>
        <taxon>Leotiomycetes</taxon>
        <taxon>Helotiales</taxon>
        <taxon>Dermateaceae</taxon>
        <taxon>Coleophoma</taxon>
    </lineage>
</organism>
<feature type="transmembrane region" description="Helical" evidence="10">
    <location>
        <begin position="224"/>
        <end position="246"/>
    </location>
</feature>
<dbReference type="InterPro" id="IPR036259">
    <property type="entry name" value="MFS_trans_sf"/>
</dbReference>
<feature type="transmembrane region" description="Helical" evidence="10">
    <location>
        <begin position="425"/>
        <end position="448"/>
    </location>
</feature>
<dbReference type="SUPFAM" id="SSF103473">
    <property type="entry name" value="MFS general substrate transporter"/>
    <property type="match status" value="1"/>
</dbReference>
<keyword evidence="5 10" id="KW-0812">Transmembrane</keyword>
<evidence type="ECO:0000313" key="12">
    <source>
        <dbReference type="Proteomes" id="UP000256645"/>
    </source>
</evidence>
<keyword evidence="3" id="KW-0813">Transport</keyword>
<evidence type="ECO:0000313" key="11">
    <source>
        <dbReference type="EMBL" id="RDW66047.1"/>
    </source>
</evidence>
<feature type="transmembrane region" description="Helical" evidence="10">
    <location>
        <begin position="42"/>
        <end position="64"/>
    </location>
</feature>
<evidence type="ECO:0000256" key="9">
    <source>
        <dbReference type="SAM" id="MobiDB-lite"/>
    </source>
</evidence>
<evidence type="ECO:0000256" key="4">
    <source>
        <dbReference type="ARBA" id="ARBA00022554"/>
    </source>
</evidence>
<dbReference type="PANTHER" id="PTHR21576">
    <property type="entry name" value="UNCHARACTERIZED NODULIN-LIKE PROTEIN"/>
    <property type="match status" value="1"/>
</dbReference>
<feature type="transmembrane region" description="Helical" evidence="10">
    <location>
        <begin position="489"/>
        <end position="510"/>
    </location>
</feature>
<evidence type="ECO:0000256" key="8">
    <source>
        <dbReference type="ARBA" id="ARBA00039330"/>
    </source>
</evidence>
<comment type="caution">
    <text evidence="11">The sequence shown here is derived from an EMBL/GenBank/DDBJ whole genome shotgun (WGS) entry which is preliminary data.</text>
</comment>
<name>A0A3D8QW98_9HELO</name>
<feature type="transmembrane region" description="Helical" evidence="10">
    <location>
        <begin position="149"/>
        <end position="171"/>
    </location>
</feature>
<sequence length="574" mass="62892">MASDREPLLIPPIPETSSLPSSPTSTSVSSIDRRMQNRSRDVIRYIAFASAILSCLCAGSITAYSLYGHLFQERLRYTQLEVNYVVIAAELAMYLLVPLFGYICDRIGPASLSFASAIMFATGYLLAALTYRSGASPVTGLTYQRGWPIWVMIVSFTIIGAATTCMYISAVTTCAKNFGRGKYAGLALACPIASFGLSGMWQSQVASRILYERHQDGTRGDVDVFKFFIFLAITLLAVGLLGTVLLKVVDEEELIDEAVEELERSGLLEDSEFFRRGRGYGTIETGEHDEEEAQRADDAKALEEEEARKKTWLLNDETRRFLKDHTMWWLAGGFFFISGPGEAFITNLGTIIGTLYPPSADVTRNTSAATHVSIVALTSTIARVLLGALTDVLAPAPASHHQQYASAAHSSAPLPPQRRFTVSRVTFLLGSGVMLFLGQVLLASGLIQNHGERFWLVSTLIGSGYGALFSLTPLIISVIWGVENFGTNWGIVAMVPAVGATVWGVIYSFVYQRAAENYPLFHRMAGEPDEVLCYGKQCYEITFWSMAASVAFGCALWMWAWKGPYGWTARGIAV</sequence>
<comment type="similarity">
    <text evidence="2">Belongs to the major facilitator superfamily.</text>
</comment>
<protein>
    <recommendedName>
        <fullName evidence="8">Probable transporter MCH1</fullName>
    </recommendedName>
</protein>
<evidence type="ECO:0000256" key="1">
    <source>
        <dbReference type="ARBA" id="ARBA00004128"/>
    </source>
</evidence>
<feature type="compositionally biased region" description="Low complexity" evidence="9">
    <location>
        <begin position="15"/>
        <end position="30"/>
    </location>
</feature>
<proteinExistence type="inferred from homology"/>
<feature type="region of interest" description="Disordered" evidence="9">
    <location>
        <begin position="1"/>
        <end position="33"/>
    </location>
</feature>
<accession>A0A3D8QW98</accession>
<feature type="transmembrane region" description="Helical" evidence="10">
    <location>
        <begin position="110"/>
        <end position="129"/>
    </location>
</feature>
<feature type="transmembrane region" description="Helical" evidence="10">
    <location>
        <begin position="183"/>
        <end position="204"/>
    </location>
</feature>
<dbReference type="Pfam" id="PF07690">
    <property type="entry name" value="MFS_1"/>
    <property type="match status" value="1"/>
</dbReference>
<dbReference type="PANTHER" id="PTHR21576:SF45">
    <property type="entry name" value="TRANSPORTER MCH1-RELATED"/>
    <property type="match status" value="1"/>
</dbReference>
<dbReference type="Gene3D" id="1.20.1250.20">
    <property type="entry name" value="MFS general substrate transporter like domains"/>
    <property type="match status" value="2"/>
</dbReference>
<feature type="transmembrane region" description="Helical" evidence="10">
    <location>
        <begin position="541"/>
        <end position="560"/>
    </location>
</feature>
<evidence type="ECO:0000256" key="6">
    <source>
        <dbReference type="ARBA" id="ARBA00022989"/>
    </source>
</evidence>
<keyword evidence="7 10" id="KW-0472">Membrane</keyword>
<dbReference type="GO" id="GO:0000329">
    <property type="term" value="C:fungal-type vacuole membrane"/>
    <property type="evidence" value="ECO:0007669"/>
    <property type="project" value="TreeGrafter"/>
</dbReference>
<dbReference type="CDD" id="cd17354">
    <property type="entry name" value="MFS_Mch1p_like"/>
    <property type="match status" value="1"/>
</dbReference>
<dbReference type="Proteomes" id="UP000256645">
    <property type="component" value="Unassembled WGS sequence"/>
</dbReference>
<evidence type="ECO:0000256" key="7">
    <source>
        <dbReference type="ARBA" id="ARBA00023136"/>
    </source>
</evidence>
<keyword evidence="12" id="KW-1185">Reference proteome</keyword>
<feature type="transmembrane region" description="Helical" evidence="10">
    <location>
        <begin position="454"/>
        <end position="482"/>
    </location>
</feature>
<reference evidence="11 12" key="1">
    <citation type="journal article" date="2018" name="IMA Fungus">
        <title>IMA Genome-F 9: Draft genome sequence of Annulohypoxylon stygium, Aspergillus mulundensis, Berkeleyomyces basicola (syn. Thielaviopsis basicola), Ceratocystis smalleyi, two Cercospora beticola strains, Coleophoma cylindrospora, Fusarium fracticaudum, Phialophora cf. hyalina, and Morchella septimelata.</title>
        <authorList>
            <person name="Wingfield B.D."/>
            <person name="Bills G.F."/>
            <person name="Dong Y."/>
            <person name="Huang W."/>
            <person name="Nel W.J."/>
            <person name="Swalarsk-Parry B.S."/>
            <person name="Vaghefi N."/>
            <person name="Wilken P.M."/>
            <person name="An Z."/>
            <person name="de Beer Z.W."/>
            <person name="De Vos L."/>
            <person name="Chen L."/>
            <person name="Duong T.A."/>
            <person name="Gao Y."/>
            <person name="Hammerbacher A."/>
            <person name="Kikkert J.R."/>
            <person name="Li Y."/>
            <person name="Li H."/>
            <person name="Li K."/>
            <person name="Li Q."/>
            <person name="Liu X."/>
            <person name="Ma X."/>
            <person name="Naidoo K."/>
            <person name="Pethybridge S.J."/>
            <person name="Sun J."/>
            <person name="Steenkamp E.T."/>
            <person name="van der Nest M.A."/>
            <person name="van Wyk S."/>
            <person name="Wingfield M.J."/>
            <person name="Xiong C."/>
            <person name="Yue Q."/>
            <person name="Zhang X."/>
        </authorList>
    </citation>
    <scope>NUCLEOTIDE SEQUENCE [LARGE SCALE GENOMIC DNA]</scope>
    <source>
        <strain evidence="11 12">BP6252</strain>
    </source>
</reference>
<dbReference type="GO" id="GO:0022857">
    <property type="term" value="F:transmembrane transporter activity"/>
    <property type="evidence" value="ECO:0007669"/>
    <property type="project" value="InterPro"/>
</dbReference>
<keyword evidence="6 10" id="KW-1133">Transmembrane helix</keyword>
<evidence type="ECO:0000256" key="10">
    <source>
        <dbReference type="SAM" id="Phobius"/>
    </source>
</evidence>
<dbReference type="InterPro" id="IPR011701">
    <property type="entry name" value="MFS"/>
</dbReference>
<dbReference type="AlphaFoldDB" id="A0A3D8QW98"/>